<protein>
    <submittedName>
        <fullName evidence="1">C-type cytochrome</fullName>
    </submittedName>
</protein>
<gene>
    <name evidence="1" type="ORF">OXU80_08465</name>
</gene>
<proteinExistence type="predicted"/>
<dbReference type="EMBL" id="CP113520">
    <property type="protein sequence ID" value="WAJ30223.1"/>
    <property type="molecule type" value="Genomic_DNA"/>
</dbReference>
<dbReference type="Proteomes" id="UP001163223">
    <property type="component" value="Chromosome"/>
</dbReference>
<evidence type="ECO:0000313" key="1">
    <source>
        <dbReference type="EMBL" id="WAJ30223.1"/>
    </source>
</evidence>
<evidence type="ECO:0000313" key="2">
    <source>
        <dbReference type="Proteomes" id="UP001163223"/>
    </source>
</evidence>
<name>A0ACD4NU06_9HYPH</name>
<reference evidence="1" key="1">
    <citation type="submission" date="2022-11" db="EMBL/GenBank/DDBJ databases">
        <title>beta-Carotene-producing bacterium, Jeongeuplla avenae sp. nov., alleviates the salt stress of Arabidopsis seedlings.</title>
        <authorList>
            <person name="Jiang L."/>
            <person name="Lee J."/>
        </authorList>
    </citation>
    <scope>NUCLEOTIDE SEQUENCE</scope>
    <source>
        <strain evidence="1">DY_R2A_6</strain>
    </source>
</reference>
<keyword evidence="2" id="KW-1185">Reference proteome</keyword>
<accession>A0ACD4NU06</accession>
<organism evidence="1 2">
    <name type="scientific">Antarcticirhabdus aurantiaca</name>
    <dbReference type="NCBI Taxonomy" id="2606717"/>
    <lineage>
        <taxon>Bacteria</taxon>
        <taxon>Pseudomonadati</taxon>
        <taxon>Pseudomonadota</taxon>
        <taxon>Alphaproteobacteria</taxon>
        <taxon>Hyphomicrobiales</taxon>
        <taxon>Aurantimonadaceae</taxon>
        <taxon>Antarcticirhabdus</taxon>
    </lineage>
</organism>
<sequence>MRSVGAGEGRRAHRCEGAFARGVPILAFLAFAGCVRGPQSTFAGAGTEASSVEGLFWWMLWGGVAIWIVVLGVGVYASRPRPAAHDEIVGKRMILWGGVVFPTVTLAILLGFGLALMPPFRGPAEGQAIAVSGERFWWRVAYDVEPGQTGVARGLPPGGIESANEIVLPLGVRTEILLGSPDVIHSFWVPAIAGKVDAIPGRVNRIVLEPTKTGVFNGVCAEFCGDAHAQMAFRVVVVTPEEYAAEVARQASPAVLTGTRGEELFLANGCGACHSVRGTEAQGRVGPDLTHVGSRRTIAAGILDNTPENIAQFVRATGHVKQGVEMPAYPMLDDDELTAIADWLGALQ</sequence>